<dbReference type="Pfam" id="PF02653">
    <property type="entry name" value="BPD_transp_2"/>
    <property type="match status" value="1"/>
</dbReference>
<evidence type="ECO:0000256" key="3">
    <source>
        <dbReference type="ARBA" id="ARBA00022692"/>
    </source>
</evidence>
<keyword evidence="3 6" id="KW-0812">Transmembrane</keyword>
<evidence type="ECO:0000313" key="7">
    <source>
        <dbReference type="EMBL" id="TPP05493.1"/>
    </source>
</evidence>
<feature type="transmembrane region" description="Helical" evidence="6">
    <location>
        <begin position="309"/>
        <end position="326"/>
    </location>
</feature>
<comment type="subcellular location">
    <subcellularLocation>
        <location evidence="1">Cell membrane</location>
        <topology evidence="1">Multi-pass membrane protein</topology>
    </subcellularLocation>
</comment>
<evidence type="ECO:0000256" key="5">
    <source>
        <dbReference type="ARBA" id="ARBA00023136"/>
    </source>
</evidence>
<dbReference type="InterPro" id="IPR001851">
    <property type="entry name" value="ABC_transp_permease"/>
</dbReference>
<evidence type="ECO:0000256" key="1">
    <source>
        <dbReference type="ARBA" id="ARBA00004651"/>
    </source>
</evidence>
<evidence type="ECO:0000256" key="6">
    <source>
        <dbReference type="SAM" id="Phobius"/>
    </source>
</evidence>
<dbReference type="GO" id="GO:0022857">
    <property type="term" value="F:transmembrane transporter activity"/>
    <property type="evidence" value="ECO:0007669"/>
    <property type="project" value="InterPro"/>
</dbReference>
<feature type="transmembrane region" description="Helical" evidence="6">
    <location>
        <begin position="21"/>
        <end position="44"/>
    </location>
</feature>
<feature type="transmembrane region" description="Helical" evidence="6">
    <location>
        <begin position="50"/>
        <end position="70"/>
    </location>
</feature>
<accession>A0A504UK69</accession>
<feature type="transmembrane region" description="Helical" evidence="6">
    <location>
        <begin position="282"/>
        <end position="303"/>
    </location>
</feature>
<dbReference type="CDD" id="cd06579">
    <property type="entry name" value="TM_PBP1_transp_AraH_like"/>
    <property type="match status" value="1"/>
</dbReference>
<dbReference type="GO" id="GO:0005886">
    <property type="term" value="C:plasma membrane"/>
    <property type="evidence" value="ECO:0007669"/>
    <property type="project" value="UniProtKB-SubCell"/>
</dbReference>
<reference evidence="7 8" key="1">
    <citation type="submission" date="2019-06" db="EMBL/GenBank/DDBJ databases">
        <title>Rhizobium sp. CL12 isolated from roots of soybean.</title>
        <authorList>
            <person name="Wang C."/>
        </authorList>
    </citation>
    <scope>NUCLEOTIDE SEQUENCE [LARGE SCALE GENOMIC DNA]</scope>
    <source>
        <strain evidence="7 8">CL12</strain>
    </source>
</reference>
<dbReference type="Proteomes" id="UP000316429">
    <property type="component" value="Unassembled WGS sequence"/>
</dbReference>
<comment type="caution">
    <text evidence="7">The sequence shown here is derived from an EMBL/GenBank/DDBJ whole genome shotgun (WGS) entry which is preliminary data.</text>
</comment>
<keyword evidence="2" id="KW-1003">Cell membrane</keyword>
<dbReference type="EMBL" id="VFYP01000005">
    <property type="protein sequence ID" value="TPP05493.1"/>
    <property type="molecule type" value="Genomic_DNA"/>
</dbReference>
<feature type="transmembrane region" description="Helical" evidence="6">
    <location>
        <begin position="175"/>
        <end position="196"/>
    </location>
</feature>
<keyword evidence="5 6" id="KW-0472">Membrane</keyword>
<feature type="transmembrane region" description="Helical" evidence="6">
    <location>
        <begin position="104"/>
        <end position="124"/>
    </location>
</feature>
<gene>
    <name evidence="7" type="ORF">FJQ55_21020</name>
</gene>
<keyword evidence="4 6" id="KW-1133">Transmembrane helix</keyword>
<dbReference type="AlphaFoldDB" id="A0A504UK69"/>
<evidence type="ECO:0000256" key="4">
    <source>
        <dbReference type="ARBA" id="ARBA00022989"/>
    </source>
</evidence>
<evidence type="ECO:0000313" key="8">
    <source>
        <dbReference type="Proteomes" id="UP000316429"/>
    </source>
</evidence>
<dbReference type="PANTHER" id="PTHR32196">
    <property type="entry name" value="ABC TRANSPORTER PERMEASE PROTEIN YPHD-RELATED-RELATED"/>
    <property type="match status" value="1"/>
</dbReference>
<proteinExistence type="predicted"/>
<feature type="transmembrane region" description="Helical" evidence="6">
    <location>
        <begin position="228"/>
        <end position="248"/>
    </location>
</feature>
<protein>
    <submittedName>
        <fullName evidence="7">ABC transporter permease</fullName>
    </submittedName>
</protein>
<sequence length="334" mass="35605">MNSERPMTRSGNTFATFARRNSMLIILIALYILVAFTARGFMSIDNQLNILRTIAVPGMIAFGMTLLIIVGEIDLSVGSMVAASACVLAWLVSLISGGAFEPSVWHVVAAGILTLAFGASIGIFNGWLRNRFMVPTFISSLAMMATLAGLANLITDGTPIESFPSWYYFIGSGRIFHIPFPVYLLLLAFIVTHVLANYTSFGRSVYAIGGNAEAARLSGLHVNRTRTWCLVITSLFAVAGGIVYSSLLNSGNPTIAKGMELEVISAVIIGGVSLFGGKGSIWGAFVGVLFLGVLLNAMTLWGFNPYAQQVVRGVLILGAVFINLIIDRPAASHG</sequence>
<evidence type="ECO:0000256" key="2">
    <source>
        <dbReference type="ARBA" id="ARBA00022475"/>
    </source>
</evidence>
<feature type="transmembrane region" description="Helical" evidence="6">
    <location>
        <begin position="77"/>
        <end position="98"/>
    </location>
</feature>
<feature type="transmembrane region" description="Helical" evidence="6">
    <location>
        <begin position="136"/>
        <end position="155"/>
    </location>
</feature>
<organism evidence="7 8">
    <name type="scientific">Rhizobium glycinendophyticum</name>
    <dbReference type="NCBI Taxonomy" id="2589807"/>
    <lineage>
        <taxon>Bacteria</taxon>
        <taxon>Pseudomonadati</taxon>
        <taxon>Pseudomonadota</taxon>
        <taxon>Alphaproteobacteria</taxon>
        <taxon>Hyphomicrobiales</taxon>
        <taxon>Rhizobiaceae</taxon>
        <taxon>Rhizobium/Agrobacterium group</taxon>
        <taxon>Rhizobium</taxon>
    </lineage>
</organism>
<name>A0A504UK69_9HYPH</name>
<keyword evidence="8" id="KW-1185">Reference proteome</keyword>